<keyword evidence="2" id="KW-1185">Reference proteome</keyword>
<evidence type="ECO:0000313" key="2">
    <source>
        <dbReference type="Proteomes" id="UP001162164"/>
    </source>
</evidence>
<comment type="caution">
    <text evidence="1">The sequence shown here is derived from an EMBL/GenBank/DDBJ whole genome shotgun (WGS) entry which is preliminary data.</text>
</comment>
<organism evidence="1 2">
    <name type="scientific">Molorchus minor</name>
    <dbReference type="NCBI Taxonomy" id="1323400"/>
    <lineage>
        <taxon>Eukaryota</taxon>
        <taxon>Metazoa</taxon>
        <taxon>Ecdysozoa</taxon>
        <taxon>Arthropoda</taxon>
        <taxon>Hexapoda</taxon>
        <taxon>Insecta</taxon>
        <taxon>Pterygota</taxon>
        <taxon>Neoptera</taxon>
        <taxon>Endopterygota</taxon>
        <taxon>Coleoptera</taxon>
        <taxon>Polyphaga</taxon>
        <taxon>Cucujiformia</taxon>
        <taxon>Chrysomeloidea</taxon>
        <taxon>Cerambycidae</taxon>
        <taxon>Lamiinae</taxon>
        <taxon>Monochamini</taxon>
        <taxon>Molorchus</taxon>
    </lineage>
</organism>
<name>A0ABQ9IQM5_9CUCU</name>
<evidence type="ECO:0000313" key="1">
    <source>
        <dbReference type="EMBL" id="KAJ8953613.1"/>
    </source>
</evidence>
<protein>
    <submittedName>
        <fullName evidence="1">Uncharacterized protein</fullName>
    </submittedName>
</protein>
<sequence>MFMRAKQAFDDYRVPITFCFGPIP</sequence>
<reference evidence="1" key="1">
    <citation type="journal article" date="2023" name="Insect Mol. Biol.">
        <title>Genome sequencing provides insights into the evolution of gene families encoding plant cell wall-degrading enzymes in longhorned beetles.</title>
        <authorList>
            <person name="Shin N.R."/>
            <person name="Okamura Y."/>
            <person name="Kirsch R."/>
            <person name="Pauchet Y."/>
        </authorList>
    </citation>
    <scope>NUCLEOTIDE SEQUENCE</scope>
    <source>
        <strain evidence="1">MMC_N1</strain>
    </source>
</reference>
<accession>A0ABQ9IQM5</accession>
<dbReference type="Proteomes" id="UP001162164">
    <property type="component" value="Unassembled WGS sequence"/>
</dbReference>
<gene>
    <name evidence="1" type="ORF">NQ317_005388</name>
</gene>
<dbReference type="EMBL" id="JAPWTJ010003647">
    <property type="protein sequence ID" value="KAJ8953613.1"/>
    <property type="molecule type" value="Genomic_DNA"/>
</dbReference>
<proteinExistence type="predicted"/>